<dbReference type="EMBL" id="MT631282">
    <property type="protein sequence ID" value="QNO47895.1"/>
    <property type="molecule type" value="Genomic_DNA"/>
</dbReference>
<dbReference type="CDD" id="cd01335">
    <property type="entry name" value="Radical_SAM"/>
    <property type="match status" value="1"/>
</dbReference>
<evidence type="ECO:0000256" key="3">
    <source>
        <dbReference type="ARBA" id="ARBA00022723"/>
    </source>
</evidence>
<dbReference type="InterPro" id="IPR058240">
    <property type="entry name" value="rSAM_sf"/>
</dbReference>
<dbReference type="NCBIfam" id="TIGR04337">
    <property type="entry name" value="AmmeMemoSam_rS"/>
    <property type="match status" value="1"/>
</dbReference>
<dbReference type="GO" id="GO:0016829">
    <property type="term" value="F:lyase activity"/>
    <property type="evidence" value="ECO:0007669"/>
    <property type="project" value="UniProtKB-KW"/>
</dbReference>
<organism evidence="8">
    <name type="scientific">Candidatus Methanogaster sp. ANME-2c ERB4</name>
    <dbReference type="NCBI Taxonomy" id="2759911"/>
    <lineage>
        <taxon>Archaea</taxon>
        <taxon>Methanobacteriati</taxon>
        <taxon>Methanobacteriota</taxon>
        <taxon>Stenosarchaea group</taxon>
        <taxon>Methanomicrobia</taxon>
        <taxon>Methanosarcinales</taxon>
        <taxon>ANME-2 cluster</taxon>
        <taxon>Candidatus Methanogasteraceae</taxon>
        <taxon>Candidatus Methanogaster</taxon>
    </lineage>
</organism>
<keyword evidence="2 6" id="KW-0949">S-adenosyl-L-methionine</keyword>
<dbReference type="InterPro" id="IPR016431">
    <property type="entry name" value="Pyrv-formate_lyase-activ_prd"/>
</dbReference>
<gene>
    <name evidence="8" type="primary">cutD</name>
    <name evidence="8" type="ORF">LLFONJKP_00016</name>
</gene>
<keyword evidence="8" id="KW-0560">Oxidoreductase</keyword>
<dbReference type="AlphaFoldDB" id="A0A7G9YIR1"/>
<feature type="binding site" evidence="6">
    <location>
        <position position="89"/>
    </location>
    <ligand>
        <name>[4Fe-4S] cluster</name>
        <dbReference type="ChEBI" id="CHEBI:49883"/>
        <note>4Fe-4S-S-AdoMet</note>
    </ligand>
</feature>
<reference evidence="8" key="1">
    <citation type="submission" date="2020-06" db="EMBL/GenBank/DDBJ databases">
        <title>Unique genomic features of the anaerobic methanotrophic archaea.</title>
        <authorList>
            <person name="Chadwick G.L."/>
            <person name="Skennerton C.T."/>
            <person name="Laso-Perez R."/>
            <person name="Leu A.O."/>
            <person name="Speth D.R."/>
            <person name="Yu H."/>
            <person name="Morgan-Lang C."/>
            <person name="Hatzenpichler R."/>
            <person name="Goudeau D."/>
            <person name="Malmstrom R."/>
            <person name="Brazelton W.J."/>
            <person name="Woyke T."/>
            <person name="Hallam S.J."/>
            <person name="Tyson G.W."/>
            <person name="Wegener G."/>
            <person name="Boetius A."/>
            <person name="Orphan V."/>
        </authorList>
    </citation>
    <scope>NUCLEOTIDE SEQUENCE</scope>
</reference>
<dbReference type="InterPro" id="IPR007197">
    <property type="entry name" value="rSAM"/>
</dbReference>
<proteinExistence type="predicted"/>
<dbReference type="PANTHER" id="PTHR30352:SF5">
    <property type="entry name" value="PYRUVATE FORMATE-LYASE 1-ACTIVATING ENZYME"/>
    <property type="match status" value="1"/>
</dbReference>
<dbReference type="InterPro" id="IPR034457">
    <property type="entry name" value="Organic_radical-activating"/>
</dbReference>
<dbReference type="Gene3D" id="3.20.20.70">
    <property type="entry name" value="Aldolase class I"/>
    <property type="match status" value="1"/>
</dbReference>
<dbReference type="SFLD" id="SFLDS00029">
    <property type="entry name" value="Radical_SAM"/>
    <property type="match status" value="1"/>
</dbReference>
<dbReference type="PIRSF" id="PIRSF004869">
    <property type="entry name" value="PflX_prd"/>
    <property type="match status" value="1"/>
</dbReference>
<dbReference type="EC" id="1.97.1.-" evidence="8"/>
<evidence type="ECO:0000259" key="7">
    <source>
        <dbReference type="PROSITE" id="PS51918"/>
    </source>
</evidence>
<dbReference type="InterPro" id="IPR013785">
    <property type="entry name" value="Aldolase_TIM"/>
</dbReference>
<evidence type="ECO:0000256" key="1">
    <source>
        <dbReference type="ARBA" id="ARBA00022485"/>
    </source>
</evidence>
<dbReference type="Pfam" id="PF04055">
    <property type="entry name" value="Radical_SAM"/>
    <property type="match status" value="1"/>
</dbReference>
<keyword evidence="5 6" id="KW-0411">Iron-sulfur</keyword>
<sequence>MKEASFYEKLTDNRVRCHLCNHFCTIAENKRGICGVRENKKGVLWSLVYGRIVATGVDPIEKKPLFNFLPGTESFSVATAGCNFRCRWCQNWEISQLATRDIPGHDATPEELVGLAIQHDCMTMAYTYTEPTIFMEFALDMMKLAERAGIKNVFVTNGYTSEEALREVAPYLDSGNIDLKSFRDETYRKLCGAKLEPVLETIRLYKELGIWLEVTTLVVPTVNDSEDELREIARFIAEVGVEIPWHISQFYPQYKFLDAPPTPIATLHRAREIGIEEGLRYVYEGNVPGKGNENTYCYQCRELLIKRSGFNIIENRIDGGKCFNCGAEIDGVF</sequence>
<evidence type="ECO:0000256" key="2">
    <source>
        <dbReference type="ARBA" id="ARBA00022691"/>
    </source>
</evidence>
<evidence type="ECO:0000256" key="5">
    <source>
        <dbReference type="ARBA" id="ARBA00023014"/>
    </source>
</evidence>
<dbReference type="GO" id="GO:0051539">
    <property type="term" value="F:4 iron, 4 sulfur cluster binding"/>
    <property type="evidence" value="ECO:0007669"/>
    <property type="project" value="UniProtKB-KW"/>
</dbReference>
<dbReference type="InterPro" id="IPR006638">
    <property type="entry name" value="Elp3/MiaA/NifB-like_rSAM"/>
</dbReference>
<comment type="cofactor">
    <cofactor evidence="6">
        <name>[4Fe-4S] cluster</name>
        <dbReference type="ChEBI" id="CHEBI:49883"/>
    </cofactor>
    <text evidence="6">Binds 1 [4Fe-4S] cluster. The cluster is coordinated with 3 cysteines and an exchangeable S-adenosyl-L-methionine.</text>
</comment>
<feature type="domain" description="Radical SAM core" evidence="7">
    <location>
        <begin position="67"/>
        <end position="284"/>
    </location>
</feature>
<keyword evidence="3 6" id="KW-0479">Metal-binding</keyword>
<protein>
    <submittedName>
        <fullName evidence="8">Choline trimethylamine-lyase activating enzyme</fullName>
        <ecNumber evidence="8">1.97.1.-</ecNumber>
    </submittedName>
</protein>
<dbReference type="GO" id="GO:0016491">
    <property type="term" value="F:oxidoreductase activity"/>
    <property type="evidence" value="ECO:0007669"/>
    <property type="project" value="UniProtKB-KW"/>
</dbReference>
<keyword evidence="4 6" id="KW-0408">Iron</keyword>
<keyword evidence="8" id="KW-0456">Lyase</keyword>
<keyword evidence="1" id="KW-0004">4Fe-4S</keyword>
<accession>A0A7G9YIR1</accession>
<dbReference type="PROSITE" id="PS51918">
    <property type="entry name" value="RADICAL_SAM"/>
    <property type="match status" value="1"/>
</dbReference>
<feature type="binding site" evidence="6">
    <location>
        <position position="82"/>
    </location>
    <ligand>
        <name>[4Fe-4S] cluster</name>
        <dbReference type="ChEBI" id="CHEBI:49883"/>
        <note>4Fe-4S-S-AdoMet</note>
    </ligand>
</feature>
<feature type="binding site" evidence="6">
    <location>
        <position position="86"/>
    </location>
    <ligand>
        <name>[4Fe-4S] cluster</name>
        <dbReference type="ChEBI" id="CHEBI:49883"/>
        <note>4Fe-4S-S-AdoMet</note>
    </ligand>
</feature>
<evidence type="ECO:0000256" key="6">
    <source>
        <dbReference type="PIRSR" id="PIRSR004869-50"/>
    </source>
</evidence>
<dbReference type="PANTHER" id="PTHR30352">
    <property type="entry name" value="PYRUVATE FORMATE-LYASE-ACTIVATING ENZYME"/>
    <property type="match status" value="1"/>
</dbReference>
<dbReference type="SFLD" id="SFLDG01101">
    <property type="entry name" value="Uncharacterised_Radical_SAM_Su"/>
    <property type="match status" value="1"/>
</dbReference>
<dbReference type="GO" id="GO:0046872">
    <property type="term" value="F:metal ion binding"/>
    <property type="evidence" value="ECO:0007669"/>
    <property type="project" value="UniProtKB-KW"/>
</dbReference>
<evidence type="ECO:0000256" key="4">
    <source>
        <dbReference type="ARBA" id="ARBA00023004"/>
    </source>
</evidence>
<name>A0A7G9YIR1_9EURY</name>
<dbReference type="SMART" id="SM00729">
    <property type="entry name" value="Elp3"/>
    <property type="match status" value="1"/>
</dbReference>
<dbReference type="SUPFAM" id="SSF102114">
    <property type="entry name" value="Radical SAM enzymes"/>
    <property type="match status" value="1"/>
</dbReference>
<evidence type="ECO:0000313" key="8">
    <source>
        <dbReference type="EMBL" id="QNO47895.1"/>
    </source>
</evidence>
<dbReference type="InterPro" id="IPR027596">
    <property type="entry name" value="AmmeMemoSam_rS"/>
</dbReference>